<protein>
    <submittedName>
        <fullName evidence="2">Uncharacterized protein</fullName>
    </submittedName>
</protein>
<evidence type="ECO:0000313" key="2">
    <source>
        <dbReference type="EMBL" id="KMZ72635.1"/>
    </source>
</evidence>
<evidence type="ECO:0000313" key="3">
    <source>
        <dbReference type="Proteomes" id="UP000036987"/>
    </source>
</evidence>
<dbReference type="Proteomes" id="UP000036987">
    <property type="component" value="Unassembled WGS sequence"/>
</dbReference>
<gene>
    <name evidence="2" type="ORF">ZOSMA_160G00090</name>
</gene>
<dbReference type="EMBL" id="LFYR01000621">
    <property type="protein sequence ID" value="KMZ72635.1"/>
    <property type="molecule type" value="Genomic_DNA"/>
</dbReference>
<sequence>MIGKAHDFNDHAANVDLLYSLADSPSPPPFIDYVPSQTRTMCSSIVGPHDFDDHAANVDLLYSLADSPSPLPSNDYVPSEIQTRSSSVVNPQDLDVHDHNIDLLNSVVDSPVYMDGMESYEAMLVEKPKNLEISSHISDVHDSERPDESVVRLCREVNDTGSLSSSRTTVRPSFDLHLESLTVPVSEDVVNPIICFPVTTYVSPNQKIPTPYTYAKSKLIVLIEEGQSMYKHLVNDHRYKKISIVTEGGLCHSQLQLRYEYASPMKADSDSALHATPSDNVMHVKLSPKTPSAPFPKDISSPEF</sequence>
<feature type="region of interest" description="Disordered" evidence="1">
    <location>
        <begin position="285"/>
        <end position="304"/>
    </location>
</feature>
<dbReference type="AlphaFoldDB" id="A0A0K9PWQ9"/>
<organism evidence="2 3">
    <name type="scientific">Zostera marina</name>
    <name type="common">Eelgrass</name>
    <dbReference type="NCBI Taxonomy" id="29655"/>
    <lineage>
        <taxon>Eukaryota</taxon>
        <taxon>Viridiplantae</taxon>
        <taxon>Streptophyta</taxon>
        <taxon>Embryophyta</taxon>
        <taxon>Tracheophyta</taxon>
        <taxon>Spermatophyta</taxon>
        <taxon>Magnoliopsida</taxon>
        <taxon>Liliopsida</taxon>
        <taxon>Zosteraceae</taxon>
        <taxon>Zostera</taxon>
    </lineage>
</organism>
<keyword evidence="3" id="KW-1185">Reference proteome</keyword>
<proteinExistence type="predicted"/>
<evidence type="ECO:0000256" key="1">
    <source>
        <dbReference type="SAM" id="MobiDB-lite"/>
    </source>
</evidence>
<name>A0A0K9PWQ9_ZOSMR</name>
<accession>A0A0K9PWQ9</accession>
<reference evidence="3" key="1">
    <citation type="journal article" date="2016" name="Nature">
        <title>The genome of the seagrass Zostera marina reveals angiosperm adaptation to the sea.</title>
        <authorList>
            <person name="Olsen J.L."/>
            <person name="Rouze P."/>
            <person name="Verhelst B."/>
            <person name="Lin Y.-C."/>
            <person name="Bayer T."/>
            <person name="Collen J."/>
            <person name="Dattolo E."/>
            <person name="De Paoli E."/>
            <person name="Dittami S."/>
            <person name="Maumus F."/>
            <person name="Michel G."/>
            <person name="Kersting A."/>
            <person name="Lauritano C."/>
            <person name="Lohaus R."/>
            <person name="Toepel M."/>
            <person name="Tonon T."/>
            <person name="Vanneste K."/>
            <person name="Amirebrahimi M."/>
            <person name="Brakel J."/>
            <person name="Bostroem C."/>
            <person name="Chovatia M."/>
            <person name="Grimwood J."/>
            <person name="Jenkins J.W."/>
            <person name="Jueterbock A."/>
            <person name="Mraz A."/>
            <person name="Stam W.T."/>
            <person name="Tice H."/>
            <person name="Bornberg-Bauer E."/>
            <person name="Green P.J."/>
            <person name="Pearson G.A."/>
            <person name="Procaccini G."/>
            <person name="Duarte C.M."/>
            <person name="Schmutz J."/>
            <person name="Reusch T.B.H."/>
            <person name="Van de Peer Y."/>
        </authorList>
    </citation>
    <scope>NUCLEOTIDE SEQUENCE [LARGE SCALE GENOMIC DNA]</scope>
    <source>
        <strain evidence="3">cv. Finnish</strain>
    </source>
</reference>
<comment type="caution">
    <text evidence="2">The sequence shown here is derived from an EMBL/GenBank/DDBJ whole genome shotgun (WGS) entry which is preliminary data.</text>
</comment>